<gene>
    <name evidence="2" type="primary">TRERF1_2</name>
    <name evidence="2" type="ORF">Ciccas_000867</name>
</gene>
<evidence type="ECO:0000313" key="3">
    <source>
        <dbReference type="Proteomes" id="UP001626550"/>
    </source>
</evidence>
<comment type="caution">
    <text evidence="2">The sequence shown here is derived from an EMBL/GenBank/DDBJ whole genome shotgun (WGS) entry which is preliminary data.</text>
</comment>
<protein>
    <submittedName>
        <fullName evidence="2">ELM2 and Myb SANT-like domain containing 1</fullName>
    </submittedName>
</protein>
<dbReference type="AlphaFoldDB" id="A0ABD2QLP7"/>
<feature type="region of interest" description="Disordered" evidence="1">
    <location>
        <begin position="1"/>
        <end position="34"/>
    </location>
</feature>
<proteinExistence type="predicted"/>
<accession>A0ABD2QLP7</accession>
<feature type="compositionally biased region" description="Polar residues" evidence="1">
    <location>
        <begin position="124"/>
        <end position="135"/>
    </location>
</feature>
<feature type="region of interest" description="Disordered" evidence="1">
    <location>
        <begin position="276"/>
        <end position="298"/>
    </location>
</feature>
<sequence length="327" mass="36173">MKNMGDVNNLKSQNTSLPPPTGPVKRSKRKPAPLYIAPQVTGNQSRLRAHRQFPSTSSAILVDNNQLPPYTPPPMLSPNRKGSGLFHTVARQSSQRRRRFLAGGVMSAHPGQLRRQSIPAFTDCPNSAVNESTPNSSSYTREMMSSSGRYGCRNYSWRPSTAFGGQMETQVLPAEAEQGAWGPPIFPMEAQPEGSMMSSSGQSTNPAVDYSEVGGYYANYNSYYWSDHHAQSNRVPTTPKSAPVSDTRCHFDFDSEAVESFNFQSVQPEPNPLFSFDTDETNPRKRSFSTIHTPPHEELGSYDEEINVEDDMEEGVVCNSTPSVLTH</sequence>
<reference evidence="2 3" key="1">
    <citation type="submission" date="2024-11" db="EMBL/GenBank/DDBJ databases">
        <title>Adaptive evolution of stress response genes in parasites aligns with host niche diversity.</title>
        <authorList>
            <person name="Hahn C."/>
            <person name="Resl P."/>
        </authorList>
    </citation>
    <scope>NUCLEOTIDE SEQUENCE [LARGE SCALE GENOMIC DNA]</scope>
    <source>
        <strain evidence="2">EGGRZ-B1_66</strain>
        <tissue evidence="2">Body</tissue>
    </source>
</reference>
<keyword evidence="3" id="KW-1185">Reference proteome</keyword>
<dbReference type="Proteomes" id="UP001626550">
    <property type="component" value="Unassembled WGS sequence"/>
</dbReference>
<evidence type="ECO:0000313" key="2">
    <source>
        <dbReference type="EMBL" id="KAL3320454.1"/>
    </source>
</evidence>
<name>A0ABD2QLP7_9PLAT</name>
<feature type="region of interest" description="Disordered" evidence="1">
    <location>
        <begin position="122"/>
        <end position="142"/>
    </location>
</feature>
<dbReference type="EMBL" id="JBJKFK010000051">
    <property type="protein sequence ID" value="KAL3320454.1"/>
    <property type="molecule type" value="Genomic_DNA"/>
</dbReference>
<evidence type="ECO:0000256" key="1">
    <source>
        <dbReference type="SAM" id="MobiDB-lite"/>
    </source>
</evidence>
<organism evidence="2 3">
    <name type="scientific">Cichlidogyrus casuarinus</name>
    <dbReference type="NCBI Taxonomy" id="1844966"/>
    <lineage>
        <taxon>Eukaryota</taxon>
        <taxon>Metazoa</taxon>
        <taxon>Spiralia</taxon>
        <taxon>Lophotrochozoa</taxon>
        <taxon>Platyhelminthes</taxon>
        <taxon>Monogenea</taxon>
        <taxon>Monopisthocotylea</taxon>
        <taxon>Dactylogyridea</taxon>
        <taxon>Ancyrocephalidae</taxon>
        <taxon>Cichlidogyrus</taxon>
    </lineage>
</organism>